<comment type="catalytic activity">
    <reaction evidence="2">
        <text>tRNA(Tyr) + L-tyrosine + ATP = L-tyrosyl-tRNA(Tyr) + AMP + diphosphate + H(+)</text>
        <dbReference type="Rhea" id="RHEA:10220"/>
        <dbReference type="Rhea" id="RHEA-COMP:9706"/>
        <dbReference type="Rhea" id="RHEA-COMP:9707"/>
        <dbReference type="ChEBI" id="CHEBI:15378"/>
        <dbReference type="ChEBI" id="CHEBI:30616"/>
        <dbReference type="ChEBI" id="CHEBI:33019"/>
        <dbReference type="ChEBI" id="CHEBI:58315"/>
        <dbReference type="ChEBI" id="CHEBI:78442"/>
        <dbReference type="ChEBI" id="CHEBI:78536"/>
        <dbReference type="ChEBI" id="CHEBI:456215"/>
        <dbReference type="EC" id="6.1.1.1"/>
    </reaction>
</comment>
<gene>
    <name evidence="3" type="ORF">EI555_005721</name>
</gene>
<reference evidence="4" key="1">
    <citation type="journal article" date="2019" name="IScience">
        <title>Narwhal Genome Reveals Long-Term Low Genetic Diversity despite Current Large Abundance Size.</title>
        <authorList>
            <person name="Westbury M.V."/>
            <person name="Petersen B."/>
            <person name="Garde E."/>
            <person name="Heide-Jorgensen M.P."/>
            <person name="Lorenzen E.D."/>
        </authorList>
    </citation>
    <scope>NUCLEOTIDE SEQUENCE [LARGE SCALE GENOMIC DNA]</scope>
</reference>
<sequence>VVVWYHRRVKSLPLVLREANSGARGLQEVPKAPGLFKEFFPERGTKTGLPELLDGGMAGNFPQTIYCTFDPMTRFLWGICWHCWACFTSTDRATKRPRATARLGDRSSRTWAHKALDAKHVQNNVRALRRALSAADHQQLLTNWLTRDSCAVLDSSAWYQKQHLVDFLAAAGGHFRAATLLNRPSLHTRLKTQVVNPGTSVLDNTCCKANAISDGPRGYRMITEGGVSINHRQVRDPESVLVVGQHILKNGLSLLKIGKRNFYIIKWLQL</sequence>
<dbReference type="GO" id="GO:0003723">
    <property type="term" value="F:RNA binding"/>
    <property type="evidence" value="ECO:0007669"/>
    <property type="project" value="InterPro"/>
</dbReference>
<dbReference type="PANTHER" id="PTHR11766">
    <property type="entry name" value="TYROSYL-TRNA SYNTHETASE"/>
    <property type="match status" value="1"/>
</dbReference>
<accession>A0A4U1FP95</accession>
<dbReference type="GO" id="GO:0004831">
    <property type="term" value="F:tyrosine-tRNA ligase activity"/>
    <property type="evidence" value="ECO:0007669"/>
    <property type="project" value="UniProtKB-EC"/>
</dbReference>
<dbReference type="Gene3D" id="3.10.290.10">
    <property type="entry name" value="RNA-binding S4 domain"/>
    <property type="match status" value="1"/>
</dbReference>
<dbReference type="PANTHER" id="PTHR11766:SF0">
    <property type="entry name" value="TYROSINE--TRNA LIGASE, MITOCHONDRIAL"/>
    <property type="match status" value="1"/>
</dbReference>
<dbReference type="Gene3D" id="3.40.50.620">
    <property type="entry name" value="HUPs"/>
    <property type="match status" value="1"/>
</dbReference>
<dbReference type="SUPFAM" id="SSF55174">
    <property type="entry name" value="Alpha-L RNA-binding motif"/>
    <property type="match status" value="1"/>
</dbReference>
<dbReference type="EMBL" id="RWIC01000041">
    <property type="protein sequence ID" value="TKC52021.1"/>
    <property type="molecule type" value="Genomic_DNA"/>
</dbReference>
<dbReference type="Proteomes" id="UP000308365">
    <property type="component" value="Unassembled WGS sequence"/>
</dbReference>
<organism evidence="3 4">
    <name type="scientific">Monodon monoceros</name>
    <name type="common">Narwhal</name>
    <name type="synonym">Ceratodon monodon</name>
    <dbReference type="NCBI Taxonomy" id="40151"/>
    <lineage>
        <taxon>Eukaryota</taxon>
        <taxon>Metazoa</taxon>
        <taxon>Chordata</taxon>
        <taxon>Craniata</taxon>
        <taxon>Vertebrata</taxon>
        <taxon>Euteleostomi</taxon>
        <taxon>Mammalia</taxon>
        <taxon>Eutheria</taxon>
        <taxon>Laurasiatheria</taxon>
        <taxon>Artiodactyla</taxon>
        <taxon>Whippomorpha</taxon>
        <taxon>Cetacea</taxon>
        <taxon>Odontoceti</taxon>
        <taxon>Monodontidae</taxon>
        <taxon>Monodon</taxon>
    </lineage>
</organism>
<proteinExistence type="predicted"/>
<dbReference type="AlphaFoldDB" id="A0A4U1FP95"/>
<protein>
    <recommendedName>
        <fullName evidence="1">Tyrosyl-tRNA synthetase</fullName>
    </recommendedName>
</protein>
<feature type="non-terminal residue" evidence="3">
    <location>
        <position position="1"/>
    </location>
</feature>
<evidence type="ECO:0000256" key="1">
    <source>
        <dbReference type="ARBA" id="ARBA00033323"/>
    </source>
</evidence>
<evidence type="ECO:0000256" key="2">
    <source>
        <dbReference type="ARBA" id="ARBA00048248"/>
    </source>
</evidence>
<dbReference type="GO" id="GO:0005829">
    <property type="term" value="C:cytosol"/>
    <property type="evidence" value="ECO:0007669"/>
    <property type="project" value="TreeGrafter"/>
</dbReference>
<dbReference type="FunFam" id="3.10.290.10:FF:000017">
    <property type="entry name" value="Tyrosine--tRNA ligase"/>
    <property type="match status" value="1"/>
</dbReference>
<dbReference type="InterPro" id="IPR024088">
    <property type="entry name" value="Tyr-tRNA-ligase_bac-type"/>
</dbReference>
<comment type="caution">
    <text evidence="3">The sequence shown here is derived from an EMBL/GenBank/DDBJ whole genome shotgun (WGS) entry which is preliminary data.</text>
</comment>
<dbReference type="InterPro" id="IPR036986">
    <property type="entry name" value="S4_RNA-bd_sf"/>
</dbReference>
<evidence type="ECO:0000313" key="3">
    <source>
        <dbReference type="EMBL" id="TKC52021.1"/>
    </source>
</evidence>
<dbReference type="GO" id="GO:0005739">
    <property type="term" value="C:mitochondrion"/>
    <property type="evidence" value="ECO:0007669"/>
    <property type="project" value="TreeGrafter"/>
</dbReference>
<dbReference type="GO" id="GO:0043039">
    <property type="term" value="P:tRNA aminoacylation"/>
    <property type="evidence" value="ECO:0007669"/>
    <property type="project" value="TreeGrafter"/>
</dbReference>
<evidence type="ECO:0000313" key="4">
    <source>
        <dbReference type="Proteomes" id="UP000308365"/>
    </source>
</evidence>
<dbReference type="InterPro" id="IPR014729">
    <property type="entry name" value="Rossmann-like_a/b/a_fold"/>
</dbReference>
<name>A0A4U1FP95_MONMO</name>